<protein>
    <submittedName>
        <fullName evidence="2">Glycerophosphodiester phosphodiesterase</fullName>
    </submittedName>
</protein>
<dbReference type="InterPro" id="IPR017946">
    <property type="entry name" value="PLC-like_Pdiesterase_TIM-brl"/>
</dbReference>
<sequence>MKVKALAHRGYSAKYPENTLSSFRAAYDLGFTHLELDVHLSKDGVPVLMHDLRIDRTTNGKGFVKDYTYEELKQFRVGDRETIPTLEEALRFAKDKMRVCIELKQKGNWYPGLEETVLQVIEETGMLKQVYVNSFDHFAVQKMRSLSKDIELGLIQYGITPSVIPFMKEIDATYLSFRVEFLTDEYVKACRDAGIQVVVWPVDTEWQFKKVSRYPSVLSTTNQLERFKRLCEKLVQQ</sequence>
<dbReference type="InterPro" id="IPR030395">
    <property type="entry name" value="GP_PDE_dom"/>
</dbReference>
<evidence type="ECO:0000259" key="1">
    <source>
        <dbReference type="PROSITE" id="PS51704"/>
    </source>
</evidence>
<dbReference type="AlphaFoldDB" id="A0A1U9K7E8"/>
<organism evidence="2 3">
    <name type="scientific">Novibacillus thermophilus</name>
    <dbReference type="NCBI Taxonomy" id="1471761"/>
    <lineage>
        <taxon>Bacteria</taxon>
        <taxon>Bacillati</taxon>
        <taxon>Bacillota</taxon>
        <taxon>Bacilli</taxon>
        <taxon>Bacillales</taxon>
        <taxon>Thermoactinomycetaceae</taxon>
        <taxon>Novibacillus</taxon>
    </lineage>
</organism>
<name>A0A1U9K7E8_9BACL</name>
<dbReference type="OrthoDB" id="384721at2"/>
<feature type="domain" description="GP-PDE" evidence="1">
    <location>
        <begin position="3"/>
        <end position="231"/>
    </location>
</feature>
<dbReference type="Proteomes" id="UP000188603">
    <property type="component" value="Chromosome"/>
</dbReference>
<dbReference type="EMBL" id="CP019699">
    <property type="protein sequence ID" value="AQS55952.1"/>
    <property type="molecule type" value="Genomic_DNA"/>
</dbReference>
<proteinExistence type="predicted"/>
<dbReference type="PANTHER" id="PTHR46211">
    <property type="entry name" value="GLYCEROPHOSPHORYL DIESTER PHOSPHODIESTERASE"/>
    <property type="match status" value="1"/>
</dbReference>
<keyword evidence="3" id="KW-1185">Reference proteome</keyword>
<dbReference type="GO" id="GO:0008081">
    <property type="term" value="F:phosphoric diester hydrolase activity"/>
    <property type="evidence" value="ECO:0007669"/>
    <property type="project" value="InterPro"/>
</dbReference>
<dbReference type="SUPFAM" id="SSF51695">
    <property type="entry name" value="PLC-like phosphodiesterases"/>
    <property type="match status" value="1"/>
</dbReference>
<dbReference type="GO" id="GO:0006629">
    <property type="term" value="P:lipid metabolic process"/>
    <property type="evidence" value="ECO:0007669"/>
    <property type="project" value="InterPro"/>
</dbReference>
<dbReference type="STRING" id="1471761.B0W44_09390"/>
<evidence type="ECO:0000313" key="3">
    <source>
        <dbReference type="Proteomes" id="UP000188603"/>
    </source>
</evidence>
<accession>A0A1U9K7E8</accession>
<dbReference type="KEGG" id="ntr:B0W44_09390"/>
<dbReference type="Pfam" id="PF03009">
    <property type="entry name" value="GDPD"/>
    <property type="match status" value="1"/>
</dbReference>
<dbReference type="RefSeq" id="WP_077719814.1">
    <property type="nucleotide sequence ID" value="NZ_CP019699.1"/>
</dbReference>
<gene>
    <name evidence="2" type="ORF">B0W44_09390</name>
</gene>
<dbReference type="PANTHER" id="PTHR46211:SF14">
    <property type="entry name" value="GLYCEROPHOSPHODIESTER PHOSPHODIESTERASE"/>
    <property type="match status" value="1"/>
</dbReference>
<reference evidence="2 3" key="1">
    <citation type="journal article" date="2015" name="Int. J. Syst. Evol. Microbiol.">
        <title>Novibacillus thermophilus gen. nov., sp. nov., a Gram-staining-negative and moderately thermophilic member of the family Thermoactinomycetaceae.</title>
        <authorList>
            <person name="Yang G."/>
            <person name="Chen J."/>
            <person name="Zhou S."/>
        </authorList>
    </citation>
    <scope>NUCLEOTIDE SEQUENCE [LARGE SCALE GENOMIC DNA]</scope>
    <source>
        <strain evidence="2 3">SG-1</strain>
    </source>
</reference>
<dbReference type="PROSITE" id="PS51704">
    <property type="entry name" value="GP_PDE"/>
    <property type="match status" value="1"/>
</dbReference>
<evidence type="ECO:0000313" key="2">
    <source>
        <dbReference type="EMBL" id="AQS55952.1"/>
    </source>
</evidence>
<dbReference type="Gene3D" id="3.20.20.190">
    <property type="entry name" value="Phosphatidylinositol (PI) phosphodiesterase"/>
    <property type="match status" value="1"/>
</dbReference>